<keyword evidence="3" id="KW-1133">Transmembrane helix</keyword>
<evidence type="ECO:0000256" key="1">
    <source>
        <dbReference type="ARBA" id="ARBA00022692"/>
    </source>
</evidence>
<evidence type="ECO:0000313" key="7">
    <source>
        <dbReference type="Proteomes" id="UP001168990"/>
    </source>
</evidence>
<sequence>MYGGLWTDDDIIEFIKYVKKFPGGTQDHQGLKPKQNSDDVQVDVQIKKIKTRAIDNDDNVTDWSQEQQKALESALIKYPKGGTVEVQIVGKKLPVEECQLRYRQLVEIVKKKTT</sequence>
<evidence type="ECO:0000256" key="4">
    <source>
        <dbReference type="ARBA" id="ARBA00023136"/>
    </source>
</evidence>
<dbReference type="PANTHER" id="PTHR44653">
    <property type="entry name" value="DNAJ HOMOLOG SUBFAMILY C MEMBER 1"/>
    <property type="match status" value="1"/>
</dbReference>
<keyword evidence="4" id="KW-0472">Membrane</keyword>
<evidence type="ECO:0000256" key="5">
    <source>
        <dbReference type="ARBA" id="ARBA00037847"/>
    </source>
</evidence>
<keyword evidence="2" id="KW-0732">Signal</keyword>
<dbReference type="EMBL" id="JAQQBS010001423">
    <property type="protein sequence ID" value="KAK0160482.1"/>
    <property type="molecule type" value="Genomic_DNA"/>
</dbReference>
<comment type="subcellular location">
    <subcellularLocation>
        <location evidence="5">Endomembrane system</location>
        <topology evidence="5">Single-pass membrane protein</topology>
    </subcellularLocation>
</comment>
<evidence type="ECO:0000256" key="3">
    <source>
        <dbReference type="ARBA" id="ARBA00022989"/>
    </source>
</evidence>
<dbReference type="Gene3D" id="1.10.10.60">
    <property type="entry name" value="Homeodomain-like"/>
    <property type="match status" value="1"/>
</dbReference>
<accession>A0AA39CA64</accession>
<dbReference type="Proteomes" id="UP001168990">
    <property type="component" value="Unassembled WGS sequence"/>
</dbReference>
<reference evidence="6" key="1">
    <citation type="journal article" date="2023" name="bioRxiv">
        <title>Scaffold-level genome assemblies of two parasitoid biocontrol wasps reveal the parthenogenesis mechanism and an associated novel virus.</title>
        <authorList>
            <person name="Inwood S."/>
            <person name="Skelly J."/>
            <person name="Guhlin J."/>
            <person name="Harrop T."/>
            <person name="Goldson S."/>
            <person name="Dearden P."/>
        </authorList>
    </citation>
    <scope>NUCLEOTIDE SEQUENCE</scope>
    <source>
        <strain evidence="6">Irish</strain>
        <tissue evidence="6">Whole body</tissue>
    </source>
</reference>
<evidence type="ECO:0000256" key="2">
    <source>
        <dbReference type="ARBA" id="ARBA00022729"/>
    </source>
</evidence>
<keyword evidence="7" id="KW-1185">Reference proteome</keyword>
<organism evidence="6 7">
    <name type="scientific">Microctonus aethiopoides</name>
    <dbReference type="NCBI Taxonomy" id="144406"/>
    <lineage>
        <taxon>Eukaryota</taxon>
        <taxon>Metazoa</taxon>
        <taxon>Ecdysozoa</taxon>
        <taxon>Arthropoda</taxon>
        <taxon>Hexapoda</taxon>
        <taxon>Insecta</taxon>
        <taxon>Pterygota</taxon>
        <taxon>Neoptera</taxon>
        <taxon>Endopterygota</taxon>
        <taxon>Hymenoptera</taxon>
        <taxon>Apocrita</taxon>
        <taxon>Ichneumonoidea</taxon>
        <taxon>Braconidae</taxon>
        <taxon>Euphorinae</taxon>
        <taxon>Microctonus</taxon>
    </lineage>
</organism>
<proteinExistence type="predicted"/>
<keyword evidence="1" id="KW-0812">Transmembrane</keyword>
<dbReference type="GO" id="GO:0012505">
    <property type="term" value="C:endomembrane system"/>
    <property type="evidence" value="ECO:0007669"/>
    <property type="project" value="UniProtKB-SubCell"/>
</dbReference>
<dbReference type="PANTHER" id="PTHR44653:SF2">
    <property type="entry name" value="DNAJ HOMOLOG SUBFAMILY C MEMBER 1"/>
    <property type="match status" value="1"/>
</dbReference>
<protein>
    <recommendedName>
        <fullName evidence="8">Myb-like domain-containing protein</fullName>
    </recommendedName>
</protein>
<gene>
    <name evidence="6" type="ORF">PV328_007890</name>
</gene>
<name>A0AA39CA64_9HYME</name>
<evidence type="ECO:0000313" key="6">
    <source>
        <dbReference type="EMBL" id="KAK0160482.1"/>
    </source>
</evidence>
<comment type="caution">
    <text evidence="6">The sequence shown here is derived from an EMBL/GenBank/DDBJ whole genome shotgun (WGS) entry which is preliminary data.</text>
</comment>
<dbReference type="InterPro" id="IPR052606">
    <property type="entry name" value="DnaJ_domain_protein"/>
</dbReference>
<dbReference type="AlphaFoldDB" id="A0AA39CA64"/>
<reference evidence="6" key="2">
    <citation type="submission" date="2023-03" db="EMBL/GenBank/DDBJ databases">
        <authorList>
            <person name="Inwood S.N."/>
            <person name="Skelly J.G."/>
            <person name="Guhlin J."/>
            <person name="Harrop T.W.R."/>
            <person name="Goldson S.G."/>
            <person name="Dearden P.K."/>
        </authorList>
    </citation>
    <scope>NUCLEOTIDE SEQUENCE</scope>
    <source>
        <strain evidence="6">Irish</strain>
        <tissue evidence="6">Whole body</tissue>
    </source>
</reference>
<evidence type="ECO:0008006" key="8">
    <source>
        <dbReference type="Google" id="ProtNLM"/>
    </source>
</evidence>